<dbReference type="Proteomes" id="UP000739538">
    <property type="component" value="Unassembled WGS sequence"/>
</dbReference>
<dbReference type="PANTHER" id="PTHR12558">
    <property type="entry name" value="CELL DIVISION CYCLE 16,23,27"/>
    <property type="match status" value="1"/>
</dbReference>
<dbReference type="PROSITE" id="PS50005">
    <property type="entry name" value="TPR"/>
    <property type="match status" value="1"/>
</dbReference>
<comment type="caution">
    <text evidence="2">The sequence shown here is derived from an EMBL/GenBank/DDBJ whole genome shotgun (WGS) entry which is preliminary data.</text>
</comment>
<reference evidence="2" key="2">
    <citation type="journal article" date="2021" name="Microbiome">
        <title>Successional dynamics and alternative stable states in a saline activated sludge microbial community over 9 years.</title>
        <authorList>
            <person name="Wang Y."/>
            <person name="Ye J."/>
            <person name="Ju F."/>
            <person name="Liu L."/>
            <person name="Boyd J.A."/>
            <person name="Deng Y."/>
            <person name="Parks D.H."/>
            <person name="Jiang X."/>
            <person name="Yin X."/>
            <person name="Woodcroft B.J."/>
            <person name="Tyson G.W."/>
            <person name="Hugenholtz P."/>
            <person name="Polz M.F."/>
            <person name="Zhang T."/>
        </authorList>
    </citation>
    <scope>NUCLEOTIDE SEQUENCE</scope>
    <source>
        <strain evidence="2">HKST-UBA02</strain>
    </source>
</reference>
<reference evidence="2" key="1">
    <citation type="submission" date="2020-04" db="EMBL/GenBank/DDBJ databases">
        <authorList>
            <person name="Zhang T."/>
        </authorList>
    </citation>
    <scope>NUCLEOTIDE SEQUENCE</scope>
    <source>
        <strain evidence="2">HKST-UBA02</strain>
    </source>
</reference>
<dbReference type="EMBL" id="JAGQHS010000055">
    <property type="protein sequence ID" value="MCA9756497.1"/>
    <property type="molecule type" value="Genomic_DNA"/>
</dbReference>
<proteinExistence type="predicted"/>
<feature type="repeat" description="TPR" evidence="1">
    <location>
        <begin position="297"/>
        <end position="330"/>
    </location>
</feature>
<gene>
    <name evidence="2" type="ORF">KDA27_11900</name>
</gene>
<dbReference type="AlphaFoldDB" id="A0A956NC82"/>
<evidence type="ECO:0000256" key="1">
    <source>
        <dbReference type="PROSITE-ProRule" id="PRU00339"/>
    </source>
</evidence>
<organism evidence="2 3">
    <name type="scientific">Eiseniibacteriota bacterium</name>
    <dbReference type="NCBI Taxonomy" id="2212470"/>
    <lineage>
        <taxon>Bacteria</taxon>
        <taxon>Candidatus Eiseniibacteriota</taxon>
    </lineage>
</organism>
<dbReference type="PANTHER" id="PTHR12558:SF13">
    <property type="entry name" value="CELL DIVISION CYCLE PROTEIN 27 HOMOLOG"/>
    <property type="match status" value="1"/>
</dbReference>
<dbReference type="SUPFAM" id="SSF48452">
    <property type="entry name" value="TPR-like"/>
    <property type="match status" value="1"/>
</dbReference>
<sequence>MAVLIEAVNVLVRNATIERRLPDGLLGWARLCPNSMYCTDGELFRIGFLCDSDAFAFVEELIGLGFAAPTSEGSAEIALLAEGSGFAYPCDWLQLARVQIDGGTRVMAALIRGSEVKGLAVPRNWKPGSLTRMSPQERDQLEFLGTRDGSDVFRHKETGQLFYSGRTHPEAAPAHIRRGDVQARFQSLLEELGRLGGIEDVEVGDYRGDLNAAYDRAKQLVRDTGGNAGGPLQLLGVAARLLERWDEAESHFRRVTELAPEFIGGWLELTWTLSAQGRPREAEETANRAVALDPTDAGALGNLAVSLHEQGRHEEALEWAKKAVAAKPEDEKNRYLLGTIRKALQKDAQAEP</sequence>
<dbReference type="SMART" id="SM00028">
    <property type="entry name" value="TPR"/>
    <property type="match status" value="3"/>
</dbReference>
<accession>A0A956NC82</accession>
<dbReference type="InterPro" id="IPR011990">
    <property type="entry name" value="TPR-like_helical_dom_sf"/>
</dbReference>
<keyword evidence="1" id="KW-0802">TPR repeat</keyword>
<protein>
    <submittedName>
        <fullName evidence="2">Tetratricopeptide repeat protein</fullName>
    </submittedName>
</protein>
<name>A0A956NC82_UNCEI</name>
<evidence type="ECO:0000313" key="3">
    <source>
        <dbReference type="Proteomes" id="UP000739538"/>
    </source>
</evidence>
<dbReference type="Gene3D" id="1.25.40.10">
    <property type="entry name" value="Tetratricopeptide repeat domain"/>
    <property type="match status" value="1"/>
</dbReference>
<dbReference type="Pfam" id="PF13432">
    <property type="entry name" value="TPR_16"/>
    <property type="match status" value="1"/>
</dbReference>
<evidence type="ECO:0000313" key="2">
    <source>
        <dbReference type="EMBL" id="MCA9756497.1"/>
    </source>
</evidence>
<dbReference type="InterPro" id="IPR019734">
    <property type="entry name" value="TPR_rpt"/>
</dbReference>